<keyword evidence="2" id="KW-1185">Reference proteome</keyword>
<gene>
    <name evidence="1" type="ORF">AWN68_02390</name>
</gene>
<sequence length="245" mass="28301">MHTAIGPYYKSTDYISHSNKIKSISSILYKLVRSYTLRKKYRLIQSLIGQTSEIHHLDYGSGTGHFIDYTTKRGWVSKGYEPDQNALEHNNKSIQKLILHNLESIQLNTYDVITLFHVLEHVHDLNSVLALLTKQLKPKGILLLALPNHKSFDAEHYQQHWAGYDVPRHLYHFDRNSVKHLAQEHGLKIDKIEPMVFDSFYVSMLSEKYAGNSMTLVRGLLNGFKSNRKATSNGEYSSLIYILRK</sequence>
<protein>
    <recommendedName>
        <fullName evidence="3">Methyltransferase</fullName>
    </recommendedName>
</protein>
<organism evidence="1 2">
    <name type="scientific">Roseivirga echinicomitans</name>
    <dbReference type="NCBI Taxonomy" id="296218"/>
    <lineage>
        <taxon>Bacteria</taxon>
        <taxon>Pseudomonadati</taxon>
        <taxon>Bacteroidota</taxon>
        <taxon>Cytophagia</taxon>
        <taxon>Cytophagales</taxon>
        <taxon>Roseivirgaceae</taxon>
        <taxon>Roseivirga</taxon>
    </lineage>
</organism>
<dbReference type="EMBL" id="LRDB01000001">
    <property type="protein sequence ID" value="KYG83675.1"/>
    <property type="molecule type" value="Genomic_DNA"/>
</dbReference>
<dbReference type="RefSeq" id="WP_068410922.1">
    <property type="nucleotide sequence ID" value="NZ_LRDB01000001.1"/>
</dbReference>
<dbReference type="Gene3D" id="3.40.50.150">
    <property type="entry name" value="Vaccinia Virus protein VP39"/>
    <property type="match status" value="1"/>
</dbReference>
<evidence type="ECO:0008006" key="3">
    <source>
        <dbReference type="Google" id="ProtNLM"/>
    </source>
</evidence>
<evidence type="ECO:0000313" key="1">
    <source>
        <dbReference type="EMBL" id="KYG83675.1"/>
    </source>
</evidence>
<dbReference type="AlphaFoldDB" id="A0A150XYJ9"/>
<comment type="caution">
    <text evidence="1">The sequence shown here is derived from an EMBL/GenBank/DDBJ whole genome shotgun (WGS) entry which is preliminary data.</text>
</comment>
<dbReference type="Proteomes" id="UP000075615">
    <property type="component" value="Unassembled WGS sequence"/>
</dbReference>
<dbReference type="SUPFAM" id="SSF53335">
    <property type="entry name" value="S-adenosyl-L-methionine-dependent methyltransferases"/>
    <property type="match status" value="1"/>
</dbReference>
<proteinExistence type="predicted"/>
<accession>A0A150XYJ9</accession>
<dbReference type="CDD" id="cd02440">
    <property type="entry name" value="AdoMet_MTases"/>
    <property type="match status" value="1"/>
</dbReference>
<dbReference type="STRING" id="296218.AWN68_02390"/>
<evidence type="ECO:0000313" key="2">
    <source>
        <dbReference type="Proteomes" id="UP000075615"/>
    </source>
</evidence>
<name>A0A150XYJ9_9BACT</name>
<dbReference type="PANTHER" id="PTHR43861:SF6">
    <property type="entry name" value="METHYLTRANSFERASE TYPE 11"/>
    <property type="match status" value="1"/>
</dbReference>
<dbReference type="PANTHER" id="PTHR43861">
    <property type="entry name" value="TRANS-ACONITATE 2-METHYLTRANSFERASE-RELATED"/>
    <property type="match status" value="1"/>
</dbReference>
<reference evidence="1 2" key="1">
    <citation type="submission" date="2016-01" db="EMBL/GenBank/DDBJ databases">
        <title>Genome sequencing of Roseivirga echinicomitans KMM 6058.</title>
        <authorList>
            <person name="Selvaratnam C."/>
            <person name="Thevarajoo S."/>
            <person name="Goh K.M."/>
            <person name="Ee R."/>
            <person name="Chan K.-G."/>
            <person name="Chong C.S."/>
        </authorList>
    </citation>
    <scope>NUCLEOTIDE SEQUENCE [LARGE SCALE GENOMIC DNA]</scope>
    <source>
        <strain evidence="1 2">KMM 6058</strain>
    </source>
</reference>
<dbReference type="OrthoDB" id="2370471at2"/>
<dbReference type="Pfam" id="PF13489">
    <property type="entry name" value="Methyltransf_23"/>
    <property type="match status" value="1"/>
</dbReference>
<dbReference type="InterPro" id="IPR029063">
    <property type="entry name" value="SAM-dependent_MTases_sf"/>
</dbReference>